<evidence type="ECO:0000313" key="12">
    <source>
        <dbReference type="Proteomes" id="UP000192578"/>
    </source>
</evidence>
<dbReference type="PROSITE" id="PS50262">
    <property type="entry name" value="G_PROTEIN_RECEP_F1_2"/>
    <property type="match status" value="1"/>
</dbReference>
<feature type="transmembrane region" description="Helical" evidence="9">
    <location>
        <begin position="360"/>
        <end position="379"/>
    </location>
</feature>
<gene>
    <name evidence="11" type="ORF">BV898_01491</name>
</gene>
<evidence type="ECO:0000256" key="4">
    <source>
        <dbReference type="ARBA" id="ARBA00022989"/>
    </source>
</evidence>
<evidence type="ECO:0000256" key="1">
    <source>
        <dbReference type="ARBA" id="ARBA00004141"/>
    </source>
</evidence>
<comment type="subcellular location">
    <subcellularLocation>
        <location evidence="1">Membrane</location>
        <topology evidence="1">Multi-pass membrane protein</topology>
    </subcellularLocation>
</comment>
<dbReference type="PANTHER" id="PTHR24235">
    <property type="entry name" value="NEUROPEPTIDE Y RECEPTOR"/>
    <property type="match status" value="1"/>
</dbReference>
<evidence type="ECO:0000256" key="8">
    <source>
        <dbReference type="ARBA" id="ARBA00023224"/>
    </source>
</evidence>
<dbReference type="PRINTS" id="PR01012">
    <property type="entry name" value="NRPEPTIDEYR"/>
</dbReference>
<proteinExistence type="inferred from homology"/>
<dbReference type="EMBL" id="MTYJ01000006">
    <property type="protein sequence ID" value="OQV24427.1"/>
    <property type="molecule type" value="Genomic_DNA"/>
</dbReference>
<keyword evidence="8" id="KW-0807">Transducer</keyword>
<dbReference type="Proteomes" id="UP000192578">
    <property type="component" value="Unassembled WGS sequence"/>
</dbReference>
<dbReference type="GO" id="GO:0043005">
    <property type="term" value="C:neuron projection"/>
    <property type="evidence" value="ECO:0007669"/>
    <property type="project" value="TreeGrafter"/>
</dbReference>
<evidence type="ECO:0000313" key="11">
    <source>
        <dbReference type="EMBL" id="OQV24427.1"/>
    </source>
</evidence>
<evidence type="ECO:0000259" key="10">
    <source>
        <dbReference type="PROSITE" id="PS50262"/>
    </source>
</evidence>
<dbReference type="GO" id="GO:0005886">
    <property type="term" value="C:plasma membrane"/>
    <property type="evidence" value="ECO:0007669"/>
    <property type="project" value="TreeGrafter"/>
</dbReference>
<protein>
    <submittedName>
        <fullName evidence="11">G-protein coupled receptor 83</fullName>
    </submittedName>
</protein>
<evidence type="ECO:0000256" key="2">
    <source>
        <dbReference type="ARBA" id="ARBA00010663"/>
    </source>
</evidence>
<keyword evidence="4 9" id="KW-1133">Transmembrane helix</keyword>
<dbReference type="PANTHER" id="PTHR24235:SF29">
    <property type="entry name" value="GH23382P"/>
    <property type="match status" value="1"/>
</dbReference>
<keyword evidence="5" id="KW-0297">G-protein coupled receptor</keyword>
<evidence type="ECO:0000256" key="5">
    <source>
        <dbReference type="ARBA" id="ARBA00023040"/>
    </source>
</evidence>
<feature type="transmembrane region" description="Helical" evidence="9">
    <location>
        <begin position="123"/>
        <end position="141"/>
    </location>
</feature>
<comment type="similarity">
    <text evidence="2">Belongs to the G-protein coupled receptor 1 family.</text>
</comment>
<evidence type="ECO:0000256" key="7">
    <source>
        <dbReference type="ARBA" id="ARBA00023170"/>
    </source>
</evidence>
<dbReference type="Pfam" id="PF00001">
    <property type="entry name" value="7tm_1"/>
    <property type="match status" value="1"/>
</dbReference>
<organism evidence="11 12">
    <name type="scientific">Hypsibius exemplaris</name>
    <name type="common">Freshwater tardigrade</name>
    <dbReference type="NCBI Taxonomy" id="2072580"/>
    <lineage>
        <taxon>Eukaryota</taxon>
        <taxon>Metazoa</taxon>
        <taxon>Ecdysozoa</taxon>
        <taxon>Tardigrada</taxon>
        <taxon>Eutardigrada</taxon>
        <taxon>Parachela</taxon>
        <taxon>Hypsibioidea</taxon>
        <taxon>Hypsibiidae</taxon>
        <taxon>Hypsibius</taxon>
    </lineage>
</organism>
<keyword evidence="6 9" id="KW-0472">Membrane</keyword>
<keyword evidence="3 9" id="KW-0812">Transmembrane</keyword>
<sequence length="500" mass="55479">MSDSDTAADLLQQVKDFIWQGDQDHHHATGPSSNQTVQALPVDLASILSRLQASNHSDGTLRDSNNLELDLSEYPYPIRVHSTTMAVLLSAYTLIILSSLPGNFLVLFVILKMRRMHTVTNIFILNVAISDILITSLNIPFNLVRVLMDAWPFGSLMCHVIPFIQVVGVYSSSWTMVCIAVDRLIVTVYPLRPRMRIKTGIILVCLVWTFSILAAIPYAVVHQTTTTVSFTTAIRCIAQYPAPGPVFRRYLSLATFVLQFCIPLSITGVCYGKIANKLWFSQNFFNLSGSGSSNSILQPIHNVAHQNLVIRNRQRSIKMLILVVVVFAVCWLPISLYHLTRDFSADSERHAEHSLFVFLLLHWMAMSSVCYNPYIYCCWNSCYRNQAKLIYRFICCCIAQKGKDGQSKQQVTIRGLIVRFKSNMQITGTSDDAVLGSVIGARNGGKGGFAVGGGGGTGGGLSTKDDYSPGGMKSFNWDSVAMAGTKDLVCFREGRRVYNL</sequence>
<name>A0A1W0XA73_HYPEX</name>
<comment type="caution">
    <text evidence="11">The sequence shown here is derived from an EMBL/GenBank/DDBJ whole genome shotgun (WGS) entry which is preliminary data.</text>
</comment>
<dbReference type="Gene3D" id="1.20.1070.10">
    <property type="entry name" value="Rhodopsin 7-helix transmembrane proteins"/>
    <property type="match status" value="1"/>
</dbReference>
<dbReference type="OrthoDB" id="5953793at2759"/>
<evidence type="ECO:0000256" key="9">
    <source>
        <dbReference type="SAM" id="Phobius"/>
    </source>
</evidence>
<evidence type="ECO:0000256" key="6">
    <source>
        <dbReference type="ARBA" id="ARBA00023136"/>
    </source>
</evidence>
<dbReference type="GO" id="GO:0004983">
    <property type="term" value="F:neuropeptide Y receptor activity"/>
    <property type="evidence" value="ECO:0007669"/>
    <property type="project" value="InterPro"/>
</dbReference>
<feature type="transmembrane region" description="Helical" evidence="9">
    <location>
        <begin position="85"/>
        <end position="111"/>
    </location>
</feature>
<feature type="transmembrane region" description="Helical" evidence="9">
    <location>
        <begin position="320"/>
        <end position="340"/>
    </location>
</feature>
<dbReference type="PRINTS" id="PR00237">
    <property type="entry name" value="GPCRRHODOPSN"/>
</dbReference>
<dbReference type="AlphaFoldDB" id="A0A1W0XA73"/>
<feature type="transmembrane region" description="Helical" evidence="9">
    <location>
        <begin position="250"/>
        <end position="271"/>
    </location>
</feature>
<reference evidence="12" key="1">
    <citation type="submission" date="2017-01" db="EMBL/GenBank/DDBJ databases">
        <title>Comparative genomics of anhydrobiosis in the tardigrade Hypsibius dujardini.</title>
        <authorList>
            <person name="Yoshida Y."/>
            <person name="Koutsovoulos G."/>
            <person name="Laetsch D."/>
            <person name="Stevens L."/>
            <person name="Kumar S."/>
            <person name="Horikawa D."/>
            <person name="Ishino K."/>
            <person name="Komine S."/>
            <person name="Tomita M."/>
            <person name="Blaxter M."/>
            <person name="Arakawa K."/>
        </authorList>
    </citation>
    <scope>NUCLEOTIDE SEQUENCE [LARGE SCALE GENOMIC DNA]</scope>
    <source>
        <strain evidence="12">Z151</strain>
    </source>
</reference>
<keyword evidence="12" id="KW-1185">Reference proteome</keyword>
<dbReference type="InterPro" id="IPR017452">
    <property type="entry name" value="GPCR_Rhodpsn_7TM"/>
</dbReference>
<dbReference type="GO" id="GO:0042923">
    <property type="term" value="F:neuropeptide binding"/>
    <property type="evidence" value="ECO:0007669"/>
    <property type="project" value="TreeGrafter"/>
</dbReference>
<dbReference type="SUPFAM" id="SSF81321">
    <property type="entry name" value="Family A G protein-coupled receptor-like"/>
    <property type="match status" value="1"/>
</dbReference>
<feature type="transmembrane region" description="Helical" evidence="9">
    <location>
        <begin position="161"/>
        <end position="181"/>
    </location>
</feature>
<evidence type="ECO:0000256" key="3">
    <source>
        <dbReference type="ARBA" id="ARBA00022692"/>
    </source>
</evidence>
<dbReference type="InterPro" id="IPR000276">
    <property type="entry name" value="GPCR_Rhodpsn"/>
</dbReference>
<dbReference type="InterPro" id="IPR000611">
    <property type="entry name" value="NPY_rcpt"/>
</dbReference>
<accession>A0A1W0XA73</accession>
<keyword evidence="7 11" id="KW-0675">Receptor</keyword>
<feature type="domain" description="G-protein coupled receptors family 1 profile" evidence="10">
    <location>
        <begin position="102"/>
        <end position="376"/>
    </location>
</feature>
<feature type="transmembrane region" description="Helical" evidence="9">
    <location>
        <begin position="201"/>
        <end position="220"/>
    </location>
</feature>